<keyword evidence="1" id="KW-1133">Transmembrane helix</keyword>
<gene>
    <name evidence="2" type="ORF">IMCC12053_886</name>
</gene>
<accession>A0A0P0A393</accession>
<dbReference type="Proteomes" id="UP000064920">
    <property type="component" value="Chromosome"/>
</dbReference>
<keyword evidence="1" id="KW-0472">Membrane</keyword>
<name>A0A0P0A393_9RHOB</name>
<evidence type="ECO:0000313" key="3">
    <source>
        <dbReference type="Proteomes" id="UP000064920"/>
    </source>
</evidence>
<keyword evidence="1" id="KW-0812">Transmembrane</keyword>
<protein>
    <submittedName>
        <fullName evidence="2">Uncharacterized protein</fullName>
    </submittedName>
</protein>
<dbReference type="KEGG" id="cmar:IMCC12053_886"/>
<feature type="transmembrane region" description="Helical" evidence="1">
    <location>
        <begin position="12"/>
        <end position="34"/>
    </location>
</feature>
<evidence type="ECO:0000313" key="2">
    <source>
        <dbReference type="EMBL" id="ALI54834.1"/>
    </source>
</evidence>
<evidence type="ECO:0000256" key="1">
    <source>
        <dbReference type="SAM" id="Phobius"/>
    </source>
</evidence>
<keyword evidence="3" id="KW-1185">Reference proteome</keyword>
<dbReference type="AlphaFoldDB" id="A0A0P0A393"/>
<sequence length="39" mass="4581">MRSLEHEKHARLVEALVWAVTGYGITHVGGRFYYQFRTT</sequence>
<dbReference type="EMBL" id="CP012023">
    <property type="protein sequence ID" value="ALI54834.1"/>
    <property type="molecule type" value="Genomic_DNA"/>
</dbReference>
<proteinExistence type="predicted"/>
<organism evidence="2 3">
    <name type="scientific">Celeribacter marinus</name>
    <dbReference type="NCBI Taxonomy" id="1397108"/>
    <lineage>
        <taxon>Bacteria</taxon>
        <taxon>Pseudomonadati</taxon>
        <taxon>Pseudomonadota</taxon>
        <taxon>Alphaproteobacteria</taxon>
        <taxon>Rhodobacterales</taxon>
        <taxon>Roseobacteraceae</taxon>
        <taxon>Celeribacter</taxon>
    </lineage>
</organism>
<reference evidence="2 3" key="1">
    <citation type="submission" date="2015-05" db="EMBL/GenBank/DDBJ databases">
        <authorList>
            <person name="Wang D.B."/>
            <person name="Wang M."/>
        </authorList>
    </citation>
    <scope>NUCLEOTIDE SEQUENCE [LARGE SCALE GENOMIC DNA]</scope>
    <source>
        <strain evidence="2 3">IMCC 12053</strain>
    </source>
</reference>
<dbReference type="STRING" id="1397108.IMCC12053_886"/>